<dbReference type="PATRIC" id="fig|1125724.3.peg.943"/>
<keyword evidence="2" id="KW-1185">Reference proteome</keyword>
<reference evidence="1" key="1">
    <citation type="submission" date="2012-03" db="EMBL/GenBank/DDBJ databases">
        <authorList>
            <person name="Durkin A.S."/>
            <person name="McCorrison J."/>
            <person name="Torralba M."/>
            <person name="Gillis M."/>
            <person name="Methe B."/>
            <person name="Sutton G."/>
            <person name="Nelson K.E."/>
        </authorList>
    </citation>
    <scope>NUCLEOTIDE SEQUENCE [LARGE SCALE GENOMIC DNA]</scope>
    <source>
        <strain evidence="1">F0474</strain>
    </source>
</reference>
<dbReference type="AlphaFoldDB" id="I0UTZ2"/>
<proteinExistence type="predicted"/>
<protein>
    <submittedName>
        <fullName evidence="1">Uncharacterized protein</fullName>
    </submittedName>
</protein>
<name>I0UTZ2_9MICC</name>
<dbReference type="Proteomes" id="UP000004863">
    <property type="component" value="Unassembled WGS sequence"/>
</dbReference>
<organism evidence="1 2">
    <name type="scientific">Rothia aeria F0474</name>
    <dbReference type="NCBI Taxonomy" id="1125724"/>
    <lineage>
        <taxon>Bacteria</taxon>
        <taxon>Bacillati</taxon>
        <taxon>Actinomycetota</taxon>
        <taxon>Actinomycetes</taxon>
        <taxon>Micrococcales</taxon>
        <taxon>Micrococcaceae</taxon>
        <taxon>Rothia</taxon>
    </lineage>
</organism>
<comment type="caution">
    <text evidence="1">The sequence shown here is derived from an EMBL/GenBank/DDBJ whole genome shotgun (WGS) entry which is preliminary data.</text>
</comment>
<dbReference type="EMBL" id="AJJQ01000024">
    <property type="protein sequence ID" value="EID51345.1"/>
    <property type="molecule type" value="Genomic_DNA"/>
</dbReference>
<accession>I0UTZ2</accession>
<evidence type="ECO:0000313" key="2">
    <source>
        <dbReference type="Proteomes" id="UP000004863"/>
    </source>
</evidence>
<evidence type="ECO:0000313" key="1">
    <source>
        <dbReference type="EMBL" id="EID51345.1"/>
    </source>
</evidence>
<sequence length="39" mass="4581">MLHSSTVKIRKRHIIRAGDVFYLNNMPKGKLPPKPLYFL</sequence>
<gene>
    <name evidence="1" type="ORF">HMPREF1324_1206</name>
</gene>